<reference evidence="3 4" key="2">
    <citation type="submission" date="2019-09" db="EMBL/GenBank/DDBJ databases">
        <title>Consistent, comparative and evidence-based genome assembly and annotation for Cryptosporidium parvum, C. hominis and C. tyzzeri.</title>
        <authorList>
            <person name="Baptista R.P."/>
            <person name="Li Y."/>
            <person name="Sateriale A."/>
            <person name="Ansell B."/>
            <person name="Jex A."/>
            <person name="Sanders M."/>
            <person name="Brooks K."/>
            <person name="Tracey A."/>
            <person name="Berriman M."/>
            <person name="Striepen B."/>
            <person name="Cotton J.A."/>
            <person name="Kissinger J.C."/>
        </authorList>
    </citation>
    <scope>NUCLEOTIDE SEQUENCE [LARGE SCALE GENOMIC DNA]</scope>
    <source>
        <strain evidence="3 4">IOWA-ATCC</strain>
    </source>
</reference>
<accession>F0X5W6</accession>
<evidence type="ECO:0000256" key="1">
    <source>
        <dbReference type="SAM" id="Phobius"/>
    </source>
</evidence>
<proteinExistence type="evidence at transcript level"/>
<organism evidence="2">
    <name type="scientific">Cryptosporidium parvum</name>
    <dbReference type="NCBI Taxonomy" id="5807"/>
    <lineage>
        <taxon>Eukaryota</taxon>
        <taxon>Sar</taxon>
        <taxon>Alveolata</taxon>
        <taxon>Apicomplexa</taxon>
        <taxon>Conoidasida</taxon>
        <taxon>Coccidia</taxon>
        <taxon>Eucoccidiorida</taxon>
        <taxon>Eimeriorina</taxon>
        <taxon>Cryptosporidiidae</taxon>
        <taxon>Cryptosporidium</taxon>
    </lineage>
</organism>
<dbReference type="AlphaFoldDB" id="F0X5W6"/>
<keyword evidence="1" id="KW-0812">Transmembrane</keyword>
<evidence type="ECO:0000313" key="4">
    <source>
        <dbReference type="Proteomes" id="UP000593906"/>
    </source>
</evidence>
<gene>
    <name evidence="2" type="primary">cgd7_3440</name>
    <name evidence="3" type="ORF">CPATCC_003547</name>
</gene>
<sequence length="247" mass="28766">MLKSAGQFRVDFLGLCMLSDFSVRISHFSKECPSTIRIKFSSYIDRIVNSALSKVNDTYKKLKWQTKYTIFLKKEYNSELLIILLVDQLDSNFEVDRIFKELRLSLKSIILSRNQMNNRNFRGLNFKIENIQHDSNLILQLTELICNEPLDVKMYIETLVERINLKNIDFANLMLEKIKTTLNDALNTILINCEDLKTLEANSVILKEGSRKLFKGILRDNCYIEKDMRNLLFASIAIVAIIILLNK</sequence>
<reference evidence="2" key="1">
    <citation type="submission" date="2011-02" db="EMBL/GenBank/DDBJ databases">
        <title>Construction and analysis of full-length cDNA library of Cryptosporidium parvum.</title>
        <authorList>
            <person name="Yamagishi J."/>
            <person name="Wakaguri H."/>
            <person name="Sugano S."/>
            <person name="Kawano S."/>
            <person name="Fujisaki K."/>
            <person name="Sugimoto C."/>
            <person name="Watanabe J."/>
            <person name="Suzuki Y."/>
            <person name="Kimata I."/>
            <person name="Xuan X."/>
        </authorList>
    </citation>
    <scope>NUCLEOTIDE SEQUENCE</scope>
    <source>
        <strain evidence="2">HNJ-1</strain>
    </source>
</reference>
<name>F0X5W6_CRYPV</name>
<protein>
    <submittedName>
        <fullName evidence="2">Cgd7_3440 protein</fullName>
    </submittedName>
</protein>
<dbReference type="VEuPathDB" id="CryptoDB:cgd7_3440"/>
<keyword evidence="1" id="KW-1133">Transmembrane helix</keyword>
<dbReference type="EMBL" id="CP044416">
    <property type="protein sequence ID" value="QOY40662.1"/>
    <property type="molecule type" value="Genomic_DNA"/>
</dbReference>
<dbReference type="Proteomes" id="UP000593906">
    <property type="component" value="Chromosome 7"/>
</dbReference>
<dbReference type="EMBL" id="FX115884">
    <property type="protein sequence ID" value="BAJ77987.1"/>
    <property type="molecule type" value="mRNA"/>
</dbReference>
<evidence type="ECO:0000313" key="2">
    <source>
        <dbReference type="EMBL" id="BAJ77987.1"/>
    </source>
</evidence>
<feature type="transmembrane region" description="Helical" evidence="1">
    <location>
        <begin position="228"/>
        <end position="245"/>
    </location>
</feature>
<dbReference type="VEuPathDB" id="CryptoDB:CPATCC_0009250"/>
<evidence type="ECO:0000313" key="3">
    <source>
        <dbReference type="EMBL" id="QOY40662.1"/>
    </source>
</evidence>
<keyword evidence="1" id="KW-0472">Membrane</keyword>